<accession>A0A7K3VZH9</accession>
<dbReference type="EMBL" id="JAAGWF010000008">
    <property type="protein sequence ID" value="NEK57800.1"/>
    <property type="molecule type" value="Genomic_DNA"/>
</dbReference>
<dbReference type="RefSeq" id="WP_163480972.1">
    <property type="nucleotide sequence ID" value="NZ_JAAGWF010000008.1"/>
</dbReference>
<feature type="chain" id="PRO_5029819897" description="AMIN-like domain-containing protein" evidence="1">
    <location>
        <begin position="28"/>
        <end position="187"/>
    </location>
</feature>
<reference evidence="3 4" key="1">
    <citation type="submission" date="2020-02" db="EMBL/GenBank/DDBJ databases">
        <title>Geodermatophilus sabuli CPCC 205279 I12A-02694.</title>
        <authorList>
            <person name="Jiang Z."/>
        </authorList>
    </citation>
    <scope>NUCLEOTIDE SEQUENCE [LARGE SCALE GENOMIC DNA]</scope>
    <source>
        <strain evidence="3 4">I12A-02694</strain>
    </source>
</reference>
<protein>
    <recommendedName>
        <fullName evidence="2">AMIN-like domain-containing protein</fullName>
    </recommendedName>
</protein>
<feature type="signal peptide" evidence="1">
    <location>
        <begin position="1"/>
        <end position="27"/>
    </location>
</feature>
<sequence length="187" mass="20058">MTRNRFRILVLILSALALLGVVSPAAAATNACATPWGSLAKSVHPNDPGRNFVHDIRAGKHACYDRVVIDIAEVEGFESYSVRYVPQVRMDGSGAVVPLRGGAKLQVTIGATGYDDDGDPTYTPAVPREAVGVAGFSTLRQVAWLGSYEGRSDVGIGTRARLPFRVFVLEGGSSHVDRLVIDVAHRW</sequence>
<dbReference type="Pfam" id="PF24837">
    <property type="entry name" value="AMIN-like"/>
    <property type="match status" value="1"/>
</dbReference>
<keyword evidence="4" id="KW-1185">Reference proteome</keyword>
<comment type="caution">
    <text evidence="3">The sequence shown here is derived from an EMBL/GenBank/DDBJ whole genome shotgun (WGS) entry which is preliminary data.</text>
</comment>
<dbReference type="Proteomes" id="UP000470246">
    <property type="component" value="Unassembled WGS sequence"/>
</dbReference>
<evidence type="ECO:0000313" key="3">
    <source>
        <dbReference type="EMBL" id="NEK57800.1"/>
    </source>
</evidence>
<organism evidence="3 4">
    <name type="scientific">Geodermatophilus sabuli</name>
    <dbReference type="NCBI Taxonomy" id="1564158"/>
    <lineage>
        <taxon>Bacteria</taxon>
        <taxon>Bacillati</taxon>
        <taxon>Actinomycetota</taxon>
        <taxon>Actinomycetes</taxon>
        <taxon>Geodermatophilales</taxon>
        <taxon>Geodermatophilaceae</taxon>
        <taxon>Geodermatophilus</taxon>
    </lineage>
</organism>
<evidence type="ECO:0000256" key="1">
    <source>
        <dbReference type="SAM" id="SignalP"/>
    </source>
</evidence>
<dbReference type="AlphaFoldDB" id="A0A7K3VZH9"/>
<proteinExistence type="predicted"/>
<feature type="domain" description="AMIN-like" evidence="2">
    <location>
        <begin position="53"/>
        <end position="185"/>
    </location>
</feature>
<gene>
    <name evidence="3" type="ORF">GCU56_07940</name>
</gene>
<evidence type="ECO:0000313" key="4">
    <source>
        <dbReference type="Proteomes" id="UP000470246"/>
    </source>
</evidence>
<evidence type="ECO:0000259" key="2">
    <source>
        <dbReference type="Pfam" id="PF24837"/>
    </source>
</evidence>
<name>A0A7K3VZH9_9ACTN</name>
<dbReference type="InterPro" id="IPR056303">
    <property type="entry name" value="AMIN-like"/>
</dbReference>
<keyword evidence="1" id="KW-0732">Signal</keyword>